<dbReference type="InterPro" id="IPR011051">
    <property type="entry name" value="RmlC_Cupin_sf"/>
</dbReference>
<keyword evidence="5" id="KW-0547">Nucleotide-binding</keyword>
<evidence type="ECO:0000256" key="3">
    <source>
        <dbReference type="ARBA" id="ARBA00022679"/>
    </source>
</evidence>
<dbReference type="PANTHER" id="PTHR46390">
    <property type="entry name" value="MANNOSE-1-PHOSPHATE GUANYLYLTRANSFERASE"/>
    <property type="match status" value="1"/>
</dbReference>
<reference evidence="13" key="1">
    <citation type="submission" date="2014-12" db="EMBL/GenBank/DDBJ databases">
        <authorList>
            <person name="Salcher M.M."/>
        </authorList>
    </citation>
    <scope>NUCLEOTIDE SEQUENCE [LARGE SCALE GENOMIC DNA]</scope>
    <source>
        <strain evidence="13">MMS-10A-171</strain>
    </source>
</reference>
<dbReference type="GO" id="GO:0005525">
    <property type="term" value="F:GTP binding"/>
    <property type="evidence" value="ECO:0007669"/>
    <property type="project" value="UniProtKB-KW"/>
</dbReference>
<dbReference type="Gene3D" id="2.60.120.10">
    <property type="entry name" value="Jelly Rolls"/>
    <property type="match status" value="1"/>
</dbReference>
<dbReference type="STRING" id="1581680.BN1209_1259"/>
<keyword evidence="6" id="KW-0342">GTP-binding</keyword>
<dbReference type="Pfam" id="PF00483">
    <property type="entry name" value="NTP_transferase"/>
    <property type="match status" value="1"/>
</dbReference>
<evidence type="ECO:0000256" key="6">
    <source>
        <dbReference type="ARBA" id="ARBA00023134"/>
    </source>
</evidence>
<sequence>MSNIAADLKVQPVILSGGSGTRLWPMSREKYPKQLLPLFGEDSLLQGTVRRLDGIAGLTLAPTMVVCNEEYRFVIAEQLRLMGKEGVIVLEPTGRNTAPALTLAALEADGVNGDPVLLVMPADHIILDNAAFQLAVRQGASLAAAGMIVTFGITPDCPETGYGYIQTGQSLPQSSAFELTRFVEKPNREIAQTYVDDGNYLWNSGLFMVRASVWLSAMESCRPDILAACKAAWQGEQLDGNFVRVGKAEFASCPSDSIDYAVMERIAAGQANLPSAAVIPLAAGWSDVGAWDSLWQALDKDNVGNAVQGDVLLTDCKDTLAFSASRLVACVGVSDLVVVETADAVLVAHKSKTQDVKKIVDQLKQQGRVEGSLHRKVYRPWGWYDSIDASDRFQVKRIMVKPGARLSLQLHHHRAEHWIVVKGTAKVTRDETSYIVTENESTYIPLGIKHRLENTGKIPLEIIEVQSGSYLGEDDIERFEDAYGRA</sequence>
<dbReference type="InterPro" id="IPR049577">
    <property type="entry name" value="GMPP_N"/>
</dbReference>
<protein>
    <recommendedName>
        <fullName evidence="2">mannose-1-phosphate guanylyltransferase</fullName>
        <ecNumber evidence="2">2.7.7.13</ecNumber>
    </recommendedName>
</protein>
<evidence type="ECO:0000259" key="10">
    <source>
        <dbReference type="Pfam" id="PF01050"/>
    </source>
</evidence>
<dbReference type="SUPFAM" id="SSF53448">
    <property type="entry name" value="Nucleotide-diphospho-sugar transferases"/>
    <property type="match status" value="1"/>
</dbReference>
<dbReference type="RefSeq" id="WP_045751417.1">
    <property type="nucleotide sequence ID" value="NZ_LN794158.1"/>
</dbReference>
<evidence type="ECO:0000256" key="7">
    <source>
        <dbReference type="ARBA" id="ARBA00047343"/>
    </source>
</evidence>
<evidence type="ECO:0000256" key="1">
    <source>
        <dbReference type="ARBA" id="ARBA00006115"/>
    </source>
</evidence>
<dbReference type="InterPro" id="IPR051161">
    <property type="entry name" value="Mannose-6P_isomerase_type2"/>
</dbReference>
<dbReference type="GO" id="GO:0000271">
    <property type="term" value="P:polysaccharide biosynthetic process"/>
    <property type="evidence" value="ECO:0007669"/>
    <property type="project" value="InterPro"/>
</dbReference>
<evidence type="ECO:0000256" key="4">
    <source>
        <dbReference type="ARBA" id="ARBA00022695"/>
    </source>
</evidence>
<dbReference type="SUPFAM" id="SSF51182">
    <property type="entry name" value="RmlC-like cupins"/>
    <property type="match status" value="1"/>
</dbReference>
<name>A0A0B7J0J7_9PROT</name>
<dbReference type="HOGENOM" id="CLU_035527_1_0_4"/>
<dbReference type="Pfam" id="PF01050">
    <property type="entry name" value="MannoseP_isomer"/>
    <property type="match status" value="1"/>
</dbReference>
<evidence type="ECO:0000256" key="2">
    <source>
        <dbReference type="ARBA" id="ARBA00012387"/>
    </source>
</evidence>
<dbReference type="InterPro" id="IPR014710">
    <property type="entry name" value="RmlC-like_jellyroll"/>
</dbReference>
<feature type="domain" description="Nucleotidyl transferase" evidence="9">
    <location>
        <begin position="12"/>
        <end position="300"/>
    </location>
</feature>
<evidence type="ECO:0000313" key="12">
    <source>
        <dbReference type="EMBL" id="CEN56297.1"/>
    </source>
</evidence>
<keyword evidence="13" id="KW-1185">Reference proteome</keyword>
<dbReference type="Gene3D" id="3.90.550.10">
    <property type="entry name" value="Spore Coat Polysaccharide Biosynthesis Protein SpsA, Chain A"/>
    <property type="match status" value="1"/>
</dbReference>
<dbReference type="CDD" id="cd02213">
    <property type="entry name" value="cupin_PMI_typeII_C"/>
    <property type="match status" value="1"/>
</dbReference>
<feature type="domain" description="Mannose-6-phosphate isomerase type II C-terminal" evidence="10">
    <location>
        <begin position="367"/>
        <end position="481"/>
    </location>
</feature>
<evidence type="ECO:0000259" key="11">
    <source>
        <dbReference type="Pfam" id="PF22640"/>
    </source>
</evidence>
<dbReference type="FunFam" id="2.60.120.10:FF:000032">
    <property type="entry name" value="Mannose-1-phosphate guanylyltransferase/mannose-6-phosphate isomerase"/>
    <property type="match status" value="1"/>
</dbReference>
<evidence type="ECO:0000256" key="8">
    <source>
        <dbReference type="RuleBase" id="RU004190"/>
    </source>
</evidence>
<dbReference type="EC" id="2.7.7.13" evidence="2"/>
<comment type="catalytic activity">
    <reaction evidence="7">
        <text>alpha-D-mannose 1-phosphate + GTP + H(+) = GDP-alpha-D-mannose + diphosphate</text>
        <dbReference type="Rhea" id="RHEA:15229"/>
        <dbReference type="ChEBI" id="CHEBI:15378"/>
        <dbReference type="ChEBI" id="CHEBI:33019"/>
        <dbReference type="ChEBI" id="CHEBI:37565"/>
        <dbReference type="ChEBI" id="CHEBI:57527"/>
        <dbReference type="ChEBI" id="CHEBI:58409"/>
        <dbReference type="EC" id="2.7.7.13"/>
    </reaction>
</comment>
<comment type="similarity">
    <text evidence="1 8">Belongs to the mannose-6-phosphate isomerase type 2 family.</text>
</comment>
<evidence type="ECO:0000259" key="9">
    <source>
        <dbReference type="Pfam" id="PF00483"/>
    </source>
</evidence>
<gene>
    <name evidence="12" type="primary">cpsB</name>
    <name evidence="12" type="ORF">BN1209_1259</name>
</gene>
<dbReference type="InterPro" id="IPR054566">
    <property type="entry name" value="ManC/GMP-like_b-helix"/>
</dbReference>
<evidence type="ECO:0000256" key="5">
    <source>
        <dbReference type="ARBA" id="ARBA00022741"/>
    </source>
</evidence>
<organism evidence="12 13">
    <name type="scientific">Candidatus Methylopumilus turicensis</name>
    <dbReference type="NCBI Taxonomy" id="1581680"/>
    <lineage>
        <taxon>Bacteria</taxon>
        <taxon>Pseudomonadati</taxon>
        <taxon>Pseudomonadota</taxon>
        <taxon>Betaproteobacteria</taxon>
        <taxon>Nitrosomonadales</taxon>
        <taxon>Methylophilaceae</taxon>
        <taxon>Candidatus Methylopumilus</taxon>
    </lineage>
</organism>
<dbReference type="EMBL" id="LN794158">
    <property type="protein sequence ID" value="CEN56297.1"/>
    <property type="molecule type" value="Genomic_DNA"/>
</dbReference>
<feature type="domain" description="MannoseP isomerase/GMP-like beta-helix" evidence="11">
    <location>
        <begin position="311"/>
        <end position="363"/>
    </location>
</feature>
<dbReference type="InterPro" id="IPR006375">
    <property type="entry name" value="Man1P_GuaTrfase/Man6P_Isoase"/>
</dbReference>
<keyword evidence="4 12" id="KW-0548">Nucleotidyltransferase</keyword>
<dbReference type="GO" id="GO:0009298">
    <property type="term" value="P:GDP-mannose biosynthetic process"/>
    <property type="evidence" value="ECO:0007669"/>
    <property type="project" value="TreeGrafter"/>
</dbReference>
<keyword evidence="3 12" id="KW-0808">Transferase</keyword>
<dbReference type="KEGG" id="mbac:BN1209_1259"/>
<dbReference type="NCBIfam" id="TIGR01479">
    <property type="entry name" value="GMP_PMI"/>
    <property type="match status" value="1"/>
</dbReference>
<evidence type="ECO:0000313" key="13">
    <source>
        <dbReference type="Proteomes" id="UP000056322"/>
    </source>
</evidence>
<dbReference type="CDD" id="cd02509">
    <property type="entry name" value="GDP-M1P_Guanylyltransferase"/>
    <property type="match status" value="1"/>
</dbReference>
<dbReference type="Pfam" id="PF22640">
    <property type="entry name" value="ManC_GMP_beta-helix"/>
    <property type="match status" value="1"/>
</dbReference>
<proteinExistence type="inferred from homology"/>
<accession>A0A0B7J0J7</accession>
<dbReference type="InterPro" id="IPR029044">
    <property type="entry name" value="Nucleotide-diphossugar_trans"/>
</dbReference>
<dbReference type="InterPro" id="IPR005835">
    <property type="entry name" value="NTP_transferase_dom"/>
</dbReference>
<dbReference type="AlphaFoldDB" id="A0A0B7J0J7"/>
<dbReference type="PANTHER" id="PTHR46390:SF1">
    <property type="entry name" value="MANNOSE-1-PHOSPHATE GUANYLYLTRANSFERASE"/>
    <property type="match status" value="1"/>
</dbReference>
<dbReference type="Proteomes" id="UP000056322">
    <property type="component" value="Chromosome 1"/>
</dbReference>
<dbReference type="GO" id="GO:0004475">
    <property type="term" value="F:mannose-1-phosphate guanylyltransferase (GTP) activity"/>
    <property type="evidence" value="ECO:0007669"/>
    <property type="project" value="UniProtKB-EC"/>
</dbReference>
<dbReference type="InterPro" id="IPR001538">
    <property type="entry name" value="Man6P_isomerase-2_C"/>
</dbReference>
<dbReference type="OrthoDB" id="9806359at2"/>
<dbReference type="FunFam" id="3.90.550.10:FF:000046">
    <property type="entry name" value="Mannose-1-phosphate guanylyltransferase (GDP)"/>
    <property type="match status" value="1"/>
</dbReference>